<dbReference type="InterPro" id="IPR000160">
    <property type="entry name" value="GGDEF_dom"/>
</dbReference>
<organism evidence="4 5">
    <name type="scientific">Rhizobium aethiopicum</name>
    <dbReference type="NCBI Taxonomy" id="1138170"/>
    <lineage>
        <taxon>Bacteria</taxon>
        <taxon>Pseudomonadati</taxon>
        <taxon>Pseudomonadota</taxon>
        <taxon>Alphaproteobacteria</taxon>
        <taxon>Hyphomicrobiales</taxon>
        <taxon>Rhizobiaceae</taxon>
        <taxon>Rhizobium/Agrobacterium group</taxon>
        <taxon>Rhizobium</taxon>
    </lineage>
</organism>
<dbReference type="PANTHER" id="PTHR45138:SF9">
    <property type="entry name" value="DIGUANYLATE CYCLASE DGCM-RELATED"/>
    <property type="match status" value="1"/>
</dbReference>
<feature type="domain" description="GGDEF" evidence="3">
    <location>
        <begin position="177"/>
        <end position="314"/>
    </location>
</feature>
<dbReference type="SMART" id="SM00091">
    <property type="entry name" value="PAS"/>
    <property type="match status" value="1"/>
</dbReference>
<dbReference type="PANTHER" id="PTHR45138">
    <property type="entry name" value="REGULATORY COMPONENTS OF SENSORY TRANSDUCTION SYSTEM"/>
    <property type="match status" value="1"/>
</dbReference>
<dbReference type="STRING" id="1138170.GA0061105_12242"/>
<dbReference type="Gene3D" id="3.30.450.20">
    <property type="entry name" value="PAS domain"/>
    <property type="match status" value="1"/>
</dbReference>
<evidence type="ECO:0000256" key="2">
    <source>
        <dbReference type="ARBA" id="ARBA00034247"/>
    </source>
</evidence>
<dbReference type="RefSeq" id="WP_092754311.1">
    <property type="nucleotide sequence ID" value="NZ_FMAJ01000022.1"/>
</dbReference>
<evidence type="ECO:0000256" key="1">
    <source>
        <dbReference type="ARBA" id="ARBA00012528"/>
    </source>
</evidence>
<dbReference type="AlphaFoldDB" id="A0A1C3YBB0"/>
<evidence type="ECO:0000259" key="3">
    <source>
        <dbReference type="PROSITE" id="PS50887"/>
    </source>
</evidence>
<dbReference type="CDD" id="cd01949">
    <property type="entry name" value="GGDEF"/>
    <property type="match status" value="1"/>
</dbReference>
<dbReference type="NCBIfam" id="TIGR00229">
    <property type="entry name" value="sensory_box"/>
    <property type="match status" value="1"/>
</dbReference>
<dbReference type="CDD" id="cd00130">
    <property type="entry name" value="PAS"/>
    <property type="match status" value="1"/>
</dbReference>
<dbReference type="Pfam" id="PF13426">
    <property type="entry name" value="PAS_9"/>
    <property type="match status" value="1"/>
</dbReference>
<dbReference type="Gene3D" id="3.30.70.270">
    <property type="match status" value="1"/>
</dbReference>
<dbReference type="SUPFAM" id="SSF55785">
    <property type="entry name" value="PYP-like sensor domain (PAS domain)"/>
    <property type="match status" value="1"/>
</dbReference>
<dbReference type="EMBL" id="FMAJ01000022">
    <property type="protein sequence ID" value="SCB61720.1"/>
    <property type="molecule type" value="Genomic_DNA"/>
</dbReference>
<comment type="catalytic activity">
    <reaction evidence="2">
        <text>2 GTP = 3',3'-c-di-GMP + 2 diphosphate</text>
        <dbReference type="Rhea" id="RHEA:24898"/>
        <dbReference type="ChEBI" id="CHEBI:33019"/>
        <dbReference type="ChEBI" id="CHEBI:37565"/>
        <dbReference type="ChEBI" id="CHEBI:58805"/>
        <dbReference type="EC" id="2.7.7.65"/>
    </reaction>
</comment>
<dbReference type="GO" id="GO:0052621">
    <property type="term" value="F:diguanylate cyclase activity"/>
    <property type="evidence" value="ECO:0007669"/>
    <property type="project" value="UniProtKB-EC"/>
</dbReference>
<dbReference type="PROSITE" id="PS50887">
    <property type="entry name" value="GGDEF"/>
    <property type="match status" value="1"/>
</dbReference>
<proteinExistence type="predicted"/>
<dbReference type="InterPro" id="IPR050469">
    <property type="entry name" value="Diguanylate_Cyclase"/>
</dbReference>
<dbReference type="EC" id="2.7.7.65" evidence="1"/>
<sequence>MFLDEDHEALEAAALTKQTLVDTQERMGMMLDLMPMGLLIHTRQGIIFGNQEAARLLQVPQNEVVGKHFLDFLSTHAEEATKQMEEAFNGRISVEPTEAEVRTATGRVRTIKLIAGALPWEGNPVVQLLLQDITDLRAIQDRLHLLAVTDELTGAFNRRHAFNIGHAMFREKNPVDGQAAVAILDVDHFKRVNDTYGHSAGDAALKALTQSVQEIIALVTSCEMTFARVGGEEFMILFSGAKPEAVFDVCERIRHAIEQRPVLSTAGTFRITVSIGVALRMETDASFDVVYSNADKALYEAKSSGRNLVCGAMPELRSFANSRETGVRM</sequence>
<dbReference type="Proteomes" id="UP000198723">
    <property type="component" value="Unassembled WGS sequence"/>
</dbReference>
<dbReference type="InterPro" id="IPR000014">
    <property type="entry name" value="PAS"/>
</dbReference>
<dbReference type="SUPFAM" id="SSF55073">
    <property type="entry name" value="Nucleotide cyclase"/>
    <property type="match status" value="1"/>
</dbReference>
<dbReference type="NCBIfam" id="TIGR00254">
    <property type="entry name" value="GGDEF"/>
    <property type="match status" value="1"/>
</dbReference>
<name>A0A1C3YBB0_9HYPH</name>
<dbReference type="InterPro" id="IPR029787">
    <property type="entry name" value="Nucleotide_cyclase"/>
</dbReference>
<evidence type="ECO:0000313" key="5">
    <source>
        <dbReference type="Proteomes" id="UP000198723"/>
    </source>
</evidence>
<dbReference type="InterPro" id="IPR035965">
    <property type="entry name" value="PAS-like_dom_sf"/>
</dbReference>
<gene>
    <name evidence="4" type="ORF">GA0061105_12242</name>
</gene>
<dbReference type="SMART" id="SM00267">
    <property type="entry name" value="GGDEF"/>
    <property type="match status" value="1"/>
</dbReference>
<protein>
    <recommendedName>
        <fullName evidence="1">diguanylate cyclase</fullName>
        <ecNumber evidence="1">2.7.7.65</ecNumber>
    </recommendedName>
</protein>
<dbReference type="InterPro" id="IPR043128">
    <property type="entry name" value="Rev_trsase/Diguanyl_cyclase"/>
</dbReference>
<dbReference type="Pfam" id="PF00990">
    <property type="entry name" value="GGDEF"/>
    <property type="match status" value="1"/>
</dbReference>
<evidence type="ECO:0000313" key="4">
    <source>
        <dbReference type="EMBL" id="SCB61720.1"/>
    </source>
</evidence>
<dbReference type="FunFam" id="3.30.70.270:FF:000001">
    <property type="entry name" value="Diguanylate cyclase domain protein"/>
    <property type="match status" value="1"/>
</dbReference>
<reference evidence="4 5" key="1">
    <citation type="submission" date="2016-08" db="EMBL/GenBank/DDBJ databases">
        <authorList>
            <person name="Seilhamer J.J."/>
        </authorList>
    </citation>
    <scope>NUCLEOTIDE SEQUENCE [LARGE SCALE GENOMIC DNA]</scope>
    <source>
        <strain evidence="4 5">HBR26</strain>
    </source>
</reference>
<accession>A0A1C3YBB0</accession>